<evidence type="ECO:0000256" key="3">
    <source>
        <dbReference type="SAM" id="MobiDB-lite"/>
    </source>
</evidence>
<evidence type="ECO:0000313" key="5">
    <source>
        <dbReference type="EMBL" id="CAC70131.2"/>
    </source>
</evidence>
<dbReference type="Proteomes" id="UP000001940">
    <property type="component" value="Chromosome III"/>
</dbReference>
<dbReference type="eggNOG" id="KOG4397">
    <property type="taxonomic scope" value="Eukaryota"/>
</dbReference>
<dbReference type="PhylomeDB" id="Q95Q06"/>
<dbReference type="Reactome" id="R-CEL-72163">
    <property type="pathway name" value="mRNA Splicing - Major Pathway"/>
</dbReference>
<dbReference type="HOGENOM" id="CLU_099571_0_0_1"/>
<keyword evidence="6" id="KW-1185">Reference proteome</keyword>
<dbReference type="PaxDb" id="6239-Y66D12A.8a"/>
<dbReference type="CTD" id="176589"/>
<dbReference type="AGR" id="WB:WBGene00013434"/>
<keyword evidence="8" id="KW-1267">Proteomics identification</keyword>
<dbReference type="GO" id="GO:0090158">
    <property type="term" value="P:endoplasmic reticulum membrane organization"/>
    <property type="evidence" value="ECO:0000318"/>
    <property type="project" value="GO_Central"/>
</dbReference>
<dbReference type="PANTHER" id="PTHR46355">
    <property type="entry name" value="UPF0428 PROTEIN CXORF56"/>
    <property type="match status" value="1"/>
</dbReference>
<dbReference type="AlphaFoldDB" id="Q95Q06"/>
<dbReference type="InterPro" id="IPR029704">
    <property type="entry name" value="STEEP-like"/>
</dbReference>
<gene>
    <name evidence="5" type="ORF">CELE_Y66D12A.8</name>
    <name evidence="5 7" type="ORF">Y66D12A.8</name>
</gene>
<dbReference type="RefSeq" id="NP_001255130.2">
    <property type="nucleotide sequence ID" value="NM_001268201.2"/>
</dbReference>
<dbReference type="GO" id="GO:0005737">
    <property type="term" value="C:cytoplasm"/>
    <property type="evidence" value="ECO:0007669"/>
    <property type="project" value="GOC"/>
</dbReference>
<dbReference type="EMBL" id="BX284603">
    <property type="protein sequence ID" value="CAC70131.2"/>
    <property type="molecule type" value="Genomic_DNA"/>
</dbReference>
<feature type="domain" description="STEEP1" evidence="4">
    <location>
        <begin position="38"/>
        <end position="138"/>
    </location>
</feature>
<accession>Q95Q06</accession>
<dbReference type="KEGG" id="cel:CELE_Y66D12A.8"/>
<dbReference type="ExpressionAtlas" id="Q95Q06">
    <property type="expression patterns" value="baseline and differential"/>
</dbReference>
<evidence type="ECO:0000256" key="1">
    <source>
        <dbReference type="ARBA" id="ARBA00024205"/>
    </source>
</evidence>
<dbReference type="Pfam" id="PF25809">
    <property type="entry name" value="STEEP1"/>
    <property type="match status" value="1"/>
</dbReference>
<dbReference type="InterPro" id="IPR057965">
    <property type="entry name" value="STEEP1_dom"/>
</dbReference>
<comment type="similarity">
    <text evidence="1">Belongs to the STEEP1 family.</text>
</comment>
<dbReference type="OrthoDB" id="418131at2759"/>
<proteinExistence type="evidence at protein level"/>
<feature type="compositionally biased region" description="Low complexity" evidence="3">
    <location>
        <begin position="219"/>
        <end position="231"/>
    </location>
</feature>
<evidence type="ECO:0000259" key="4">
    <source>
        <dbReference type="Pfam" id="PF25809"/>
    </source>
</evidence>
<dbReference type="InParanoid" id="Q95Q06"/>
<dbReference type="WormBase" id="Y66D12A.8a">
    <property type="protein sequence ID" value="CE47899"/>
    <property type="gene ID" value="WBGene00013434"/>
</dbReference>
<evidence type="ECO:0000256" key="2">
    <source>
        <dbReference type="ARBA" id="ARBA00024237"/>
    </source>
</evidence>
<name>Q95Q06_CAEEL</name>
<sequence length="244" mass="26829">MSGVLKSDGLEIAHVEDDRGVQGEAAIIDVDDREEYFVKPLYTYYCTCGEMAMISDTLINRMPKRERDGARVITPDRTTAKTFAKPGETVYVKRSPAVGLEQQYRKMCKKCSIPLFYQHPSALNRTFILADALLSAQEVGGFSGNNEEQRAKKVIMKRNVKNQGKMGSVTVSTMEGEEEEEMEARETAESYTMNARIVHDALKRKGIGSGKFAVPQTPSSSSSSSAAAAGSETPSVKRKRGTLL</sequence>
<dbReference type="UCSC" id="Y66D12A.8">
    <property type="organism name" value="c. elegans"/>
</dbReference>
<evidence type="ECO:0000313" key="7">
    <source>
        <dbReference type="WormBase" id="Y66D12A.8a"/>
    </source>
</evidence>
<organism evidence="5 6">
    <name type="scientific">Caenorhabditis elegans</name>
    <dbReference type="NCBI Taxonomy" id="6239"/>
    <lineage>
        <taxon>Eukaryota</taxon>
        <taxon>Metazoa</taxon>
        <taxon>Ecdysozoa</taxon>
        <taxon>Nematoda</taxon>
        <taxon>Chromadorea</taxon>
        <taxon>Rhabditida</taxon>
        <taxon>Rhabditina</taxon>
        <taxon>Rhabditomorpha</taxon>
        <taxon>Rhabditoidea</taxon>
        <taxon>Rhabditidae</taxon>
        <taxon>Peloderinae</taxon>
        <taxon>Caenorhabditis</taxon>
    </lineage>
</organism>
<evidence type="ECO:0000313" key="6">
    <source>
        <dbReference type="Proteomes" id="UP000001940"/>
    </source>
</evidence>
<dbReference type="GO" id="GO:0006888">
    <property type="term" value="P:endoplasmic reticulum to Golgi vesicle-mediated transport"/>
    <property type="evidence" value="ECO:0000318"/>
    <property type="project" value="GO_Central"/>
</dbReference>
<dbReference type="GeneID" id="176589"/>
<dbReference type="STRING" id="6239.Y66D12A.8a.1"/>
<dbReference type="Bgee" id="WBGene00013434">
    <property type="expression patterns" value="Expressed in germ line (C elegans) and 4 other cell types or tissues"/>
</dbReference>
<dbReference type="OMA" id="QQYRKNC"/>
<evidence type="ECO:0007829" key="8">
    <source>
        <dbReference type="PeptideAtlas" id="Q95Q06"/>
    </source>
</evidence>
<feature type="region of interest" description="Disordered" evidence="3">
    <location>
        <begin position="209"/>
        <end position="244"/>
    </location>
</feature>
<protein>
    <recommendedName>
        <fullName evidence="2">STING ER exit protein</fullName>
    </recommendedName>
</protein>
<dbReference type="FunCoup" id="Q95Q06">
    <property type="interactions" value="2315"/>
</dbReference>
<feature type="region of interest" description="Disordered" evidence="3">
    <location>
        <begin position="165"/>
        <end position="188"/>
    </location>
</feature>
<dbReference type="SMR" id="Q95Q06"/>
<dbReference type="PANTHER" id="PTHR46355:SF1">
    <property type="entry name" value="STING ER EXIT PROTEIN"/>
    <property type="match status" value="1"/>
</dbReference>
<reference evidence="5 6" key="1">
    <citation type="journal article" date="1998" name="Science">
        <title>Genome sequence of the nematode C. elegans: a platform for investigating biology.</title>
        <authorList>
            <consortium name="The C. elegans sequencing consortium"/>
            <person name="Sulson J.E."/>
            <person name="Waterston R."/>
        </authorList>
    </citation>
    <scope>NUCLEOTIDE SEQUENCE [LARGE SCALE GENOMIC DNA]</scope>
    <source>
        <strain evidence="5 6">Bristol N2</strain>
    </source>
</reference>